<dbReference type="AlphaFoldDB" id="A0A9P5Y127"/>
<organism evidence="2 3">
    <name type="scientific">Collybia nuda</name>
    <dbReference type="NCBI Taxonomy" id="64659"/>
    <lineage>
        <taxon>Eukaryota</taxon>
        <taxon>Fungi</taxon>
        <taxon>Dikarya</taxon>
        <taxon>Basidiomycota</taxon>
        <taxon>Agaricomycotina</taxon>
        <taxon>Agaricomycetes</taxon>
        <taxon>Agaricomycetidae</taxon>
        <taxon>Agaricales</taxon>
        <taxon>Tricholomatineae</taxon>
        <taxon>Clitocybaceae</taxon>
        <taxon>Collybia</taxon>
    </lineage>
</organism>
<proteinExistence type="predicted"/>
<evidence type="ECO:0000256" key="1">
    <source>
        <dbReference type="SAM" id="MobiDB-lite"/>
    </source>
</evidence>
<dbReference type="Proteomes" id="UP000807353">
    <property type="component" value="Unassembled WGS sequence"/>
</dbReference>
<accession>A0A9P5Y127</accession>
<gene>
    <name evidence="2" type="ORF">BDZ94DRAFT_1268538</name>
</gene>
<feature type="region of interest" description="Disordered" evidence="1">
    <location>
        <begin position="1"/>
        <end position="101"/>
    </location>
</feature>
<keyword evidence="3" id="KW-1185">Reference proteome</keyword>
<protein>
    <submittedName>
        <fullName evidence="2">Uncharacterized protein</fullName>
    </submittedName>
</protein>
<name>A0A9P5Y127_9AGAR</name>
<reference evidence="2" key="1">
    <citation type="submission" date="2020-11" db="EMBL/GenBank/DDBJ databases">
        <authorList>
            <consortium name="DOE Joint Genome Institute"/>
            <person name="Ahrendt S."/>
            <person name="Riley R."/>
            <person name="Andreopoulos W."/>
            <person name="Labutti K."/>
            <person name="Pangilinan J."/>
            <person name="Ruiz-Duenas F.J."/>
            <person name="Barrasa J.M."/>
            <person name="Sanchez-Garcia M."/>
            <person name="Camarero S."/>
            <person name="Miyauchi S."/>
            <person name="Serrano A."/>
            <person name="Linde D."/>
            <person name="Babiker R."/>
            <person name="Drula E."/>
            <person name="Ayuso-Fernandez I."/>
            <person name="Pacheco R."/>
            <person name="Padilla G."/>
            <person name="Ferreira P."/>
            <person name="Barriuso J."/>
            <person name="Kellner H."/>
            <person name="Castanera R."/>
            <person name="Alfaro M."/>
            <person name="Ramirez L."/>
            <person name="Pisabarro A.G."/>
            <person name="Kuo A."/>
            <person name="Tritt A."/>
            <person name="Lipzen A."/>
            <person name="He G."/>
            <person name="Yan M."/>
            <person name="Ng V."/>
            <person name="Cullen D."/>
            <person name="Martin F."/>
            <person name="Rosso M.-N."/>
            <person name="Henrissat B."/>
            <person name="Hibbett D."/>
            <person name="Martinez A.T."/>
            <person name="Grigoriev I.V."/>
        </authorList>
    </citation>
    <scope>NUCLEOTIDE SEQUENCE</scope>
    <source>
        <strain evidence="2">CBS 247.69</strain>
    </source>
</reference>
<evidence type="ECO:0000313" key="2">
    <source>
        <dbReference type="EMBL" id="KAF9459376.1"/>
    </source>
</evidence>
<evidence type="ECO:0000313" key="3">
    <source>
        <dbReference type="Proteomes" id="UP000807353"/>
    </source>
</evidence>
<comment type="caution">
    <text evidence="2">The sequence shown here is derived from an EMBL/GenBank/DDBJ whole genome shotgun (WGS) entry which is preliminary data.</text>
</comment>
<sequence length="101" mass="11236">MSDATPYLHPLSPPWNDATHDATPTSTHHACPGTTPHHSERRHTTRNDATPPGTTPHHSERRHNRPPPTTPTPLPITHAPERRRPTRLTPEQHGAHPTPIV</sequence>
<dbReference type="EMBL" id="MU150318">
    <property type="protein sequence ID" value="KAF9459376.1"/>
    <property type="molecule type" value="Genomic_DNA"/>
</dbReference>